<organism evidence="3 4">
    <name type="scientific">Arachnia propionica</name>
    <dbReference type="NCBI Taxonomy" id="1750"/>
    <lineage>
        <taxon>Bacteria</taxon>
        <taxon>Bacillati</taxon>
        <taxon>Actinomycetota</taxon>
        <taxon>Actinomycetes</taxon>
        <taxon>Propionibacteriales</taxon>
        <taxon>Propionibacteriaceae</taxon>
        <taxon>Arachnia</taxon>
    </lineage>
</organism>
<keyword evidence="1" id="KW-0472">Membrane</keyword>
<dbReference type="Proteomes" id="UP000273044">
    <property type="component" value="Chromosome"/>
</dbReference>
<proteinExistence type="predicted"/>
<keyword evidence="3" id="KW-0645">Protease</keyword>
<dbReference type="GO" id="GO:0080120">
    <property type="term" value="P:CAAX-box protein maturation"/>
    <property type="evidence" value="ECO:0007669"/>
    <property type="project" value="UniProtKB-ARBA"/>
</dbReference>
<dbReference type="GeneID" id="64408345"/>
<feature type="transmembrane region" description="Helical" evidence="1">
    <location>
        <begin position="256"/>
        <end position="277"/>
    </location>
</feature>
<evidence type="ECO:0000256" key="1">
    <source>
        <dbReference type="SAM" id="Phobius"/>
    </source>
</evidence>
<feature type="transmembrane region" description="Helical" evidence="1">
    <location>
        <begin position="101"/>
        <end position="125"/>
    </location>
</feature>
<dbReference type="InterPro" id="IPR042150">
    <property type="entry name" value="MmRce1-like"/>
</dbReference>
<protein>
    <submittedName>
        <fullName evidence="3">CAAX amino terminal protease self- immunity</fullName>
    </submittedName>
</protein>
<dbReference type="PANTHER" id="PTHR35797:SF1">
    <property type="entry name" value="PROTEASE"/>
    <property type="match status" value="1"/>
</dbReference>
<evidence type="ECO:0000313" key="3">
    <source>
        <dbReference type="EMBL" id="VEH71614.1"/>
    </source>
</evidence>
<dbReference type="GO" id="GO:0006508">
    <property type="term" value="P:proteolysis"/>
    <property type="evidence" value="ECO:0007669"/>
    <property type="project" value="UniProtKB-KW"/>
</dbReference>
<gene>
    <name evidence="3" type="ORF">NCTC12967_02940</name>
</gene>
<dbReference type="RefSeq" id="WP_061787510.1">
    <property type="nucleotide sequence ID" value="NZ_CAUVFX010000005.1"/>
</dbReference>
<feature type="transmembrane region" description="Helical" evidence="1">
    <location>
        <begin position="28"/>
        <end position="49"/>
    </location>
</feature>
<dbReference type="PANTHER" id="PTHR35797">
    <property type="entry name" value="PROTEASE-RELATED"/>
    <property type="match status" value="1"/>
</dbReference>
<keyword evidence="1" id="KW-0812">Transmembrane</keyword>
<name>A0A3S4UHC0_9ACTN</name>
<feature type="transmembrane region" description="Helical" evidence="1">
    <location>
        <begin position="289"/>
        <end position="313"/>
    </location>
</feature>
<dbReference type="Pfam" id="PF02517">
    <property type="entry name" value="Rce1-like"/>
    <property type="match status" value="1"/>
</dbReference>
<reference evidence="3 4" key="1">
    <citation type="submission" date="2018-12" db="EMBL/GenBank/DDBJ databases">
        <authorList>
            <consortium name="Pathogen Informatics"/>
        </authorList>
    </citation>
    <scope>NUCLEOTIDE SEQUENCE [LARGE SCALE GENOMIC DNA]</scope>
    <source>
        <strain evidence="3 4">NCTC12967</strain>
    </source>
</reference>
<feature type="transmembrane region" description="Helical" evidence="1">
    <location>
        <begin position="55"/>
        <end position="80"/>
    </location>
</feature>
<accession>A0A3S4UHC0</accession>
<feature type="transmembrane region" description="Helical" evidence="1">
    <location>
        <begin position="201"/>
        <end position="224"/>
    </location>
</feature>
<dbReference type="AlphaFoldDB" id="A0A3S4UHC0"/>
<evidence type="ECO:0000313" key="4">
    <source>
        <dbReference type="Proteomes" id="UP000273044"/>
    </source>
</evidence>
<feature type="transmembrane region" description="Helical" evidence="1">
    <location>
        <begin position="159"/>
        <end position="180"/>
    </location>
</feature>
<dbReference type="InterPro" id="IPR003675">
    <property type="entry name" value="Rce1/LyrA-like_dom"/>
</dbReference>
<feature type="domain" description="CAAX prenyl protease 2/Lysostaphin resistance protein A-like" evidence="2">
    <location>
        <begin position="166"/>
        <end position="269"/>
    </location>
</feature>
<keyword evidence="3" id="KW-0378">Hydrolase</keyword>
<dbReference type="EMBL" id="LR134406">
    <property type="protein sequence ID" value="VEH71614.1"/>
    <property type="molecule type" value="Genomic_DNA"/>
</dbReference>
<keyword evidence="4" id="KW-1185">Reference proteome</keyword>
<keyword evidence="1" id="KW-1133">Transmembrane helix</keyword>
<feature type="transmembrane region" description="Helical" evidence="1">
    <location>
        <begin position="230"/>
        <end position="249"/>
    </location>
</feature>
<evidence type="ECO:0000259" key="2">
    <source>
        <dbReference type="Pfam" id="PF02517"/>
    </source>
</evidence>
<sequence length="327" mass="35288">MSKILMSQPIRSVSTPAENTVDRSWKPIIIYTALAFGLGWMMFIPGLLLNAGPTTLIGTIFSTTFMWTPAVAAAAVVRFIEKKPLFSTLKISLKGVWRKTLLWSLLSIPIAFILILASLGSSALLGTYHFDLTNLSEFQEVLETSGQTGLTTSQVWDAFWPRIAGVIPMLFLAGMVGALGEEIGWHAWLYPRLRDRLGVTASLALTAIIWGLWHAPAILLGHNYPDNPQLGVFMFIITCAGLTIPIQLLMNWGGSVWAAASAHAAINAIAPALLIFAPLNDVNHPYDPVAAAFTGWGGWPVVAILFIAGAIILKRDNTSQPSTPAAG</sequence>
<dbReference type="GO" id="GO:0004175">
    <property type="term" value="F:endopeptidase activity"/>
    <property type="evidence" value="ECO:0007669"/>
    <property type="project" value="UniProtKB-ARBA"/>
</dbReference>